<evidence type="ECO:0000256" key="2">
    <source>
        <dbReference type="ARBA" id="ARBA00007671"/>
    </source>
</evidence>
<evidence type="ECO:0000256" key="6">
    <source>
        <dbReference type="ARBA" id="ARBA00023295"/>
    </source>
</evidence>
<keyword evidence="4" id="KW-0378">Hydrolase</keyword>
<keyword evidence="6" id="KW-0326">Glycosidase</keyword>
<evidence type="ECO:0000256" key="4">
    <source>
        <dbReference type="ARBA" id="ARBA00022801"/>
    </source>
</evidence>
<dbReference type="InterPro" id="IPR024746">
    <property type="entry name" value="Glyco_hydro_100"/>
</dbReference>
<dbReference type="HOGENOM" id="CLU_652020_0_0_0"/>
<dbReference type="eggNOG" id="COG3408">
    <property type="taxonomic scope" value="Bacteria"/>
</dbReference>
<dbReference type="Pfam" id="PF12899">
    <property type="entry name" value="Glyco_hydro_100"/>
    <property type="match status" value="1"/>
</dbReference>
<evidence type="ECO:0000313" key="8">
    <source>
        <dbReference type="Proteomes" id="UP000030661"/>
    </source>
</evidence>
<dbReference type="SUPFAM" id="SSF48208">
    <property type="entry name" value="Six-hairpin glycosidases"/>
    <property type="match status" value="1"/>
</dbReference>
<evidence type="ECO:0000313" key="7">
    <source>
        <dbReference type="EMBL" id="GAK56251.1"/>
    </source>
</evidence>
<dbReference type="InterPro" id="IPR012341">
    <property type="entry name" value="6hp_glycosidase-like_sf"/>
</dbReference>
<dbReference type="InterPro" id="IPR008928">
    <property type="entry name" value="6-hairpin_glycosidase_sf"/>
</dbReference>
<proteinExistence type="inferred from homology"/>
<dbReference type="GO" id="GO:0005975">
    <property type="term" value="P:carbohydrate metabolic process"/>
    <property type="evidence" value="ECO:0007669"/>
    <property type="project" value="InterPro"/>
</dbReference>
<evidence type="ECO:0000256" key="3">
    <source>
        <dbReference type="ARBA" id="ARBA00012758"/>
    </source>
</evidence>
<dbReference type="GO" id="GO:0004564">
    <property type="term" value="F:beta-fructofuranosidase activity"/>
    <property type="evidence" value="ECO:0007669"/>
    <property type="project" value="UniProtKB-EC"/>
</dbReference>
<organism evidence="7">
    <name type="scientific">Vecturithrix granuli</name>
    <dbReference type="NCBI Taxonomy" id="1499967"/>
    <lineage>
        <taxon>Bacteria</taxon>
        <taxon>Candidatus Moduliflexota</taxon>
        <taxon>Candidatus Vecturitrichia</taxon>
        <taxon>Candidatus Vecturitrichales</taxon>
        <taxon>Candidatus Vecturitrichaceae</taxon>
        <taxon>Candidatus Vecturithrix</taxon>
    </lineage>
</organism>
<keyword evidence="5" id="KW-0119">Carbohydrate metabolism</keyword>
<keyword evidence="8" id="KW-1185">Reference proteome</keyword>
<sequence length="393" mass="44295">MQNEHRQVIEEAKQAAVEVLLHNAHGPYQGLPRTAGWGYPEPYTRDLMFSILGVAVSGNQTLLASIRKVLETLANNQTARGHIPSLVHDKDDRGASDTTPLFLLGTGLFRHVTGEHDFLQDAVGKALTWMEYQSPSDRCLVAQQPTSDWRDEQWVLGYGLYVNTLVYSYLRLLGQHARADMARRAMRRFTITGGVQHHHVHEGLVVQHKPYFAFWSYKVHSSERFDLLGNSLAMLSGIASPSRAENMIAWIEAECLSMVNKGALVGDLPPNFFPFIQPDDPDWHDRYDLYNKPGEYHNGGIWPFICGLYVAALVAAKKYALAEKKLLALTEMVRVANTPNLAFGFNEWLKAQDGAPRGQDWQTWSAALYLYAATCVAEKRTPFFDDVRKCSKE</sequence>
<dbReference type="Proteomes" id="UP000030661">
    <property type="component" value="Unassembled WGS sequence"/>
</dbReference>
<dbReference type="STRING" id="1499967.U27_03213"/>
<dbReference type="EC" id="3.2.1.26" evidence="3"/>
<name>A0A081BV96_VECG1</name>
<protein>
    <recommendedName>
        <fullName evidence="3">beta-fructofuranosidase</fullName>
        <ecNumber evidence="3">3.2.1.26</ecNumber>
    </recommendedName>
</protein>
<comment type="catalytic activity">
    <reaction evidence="1">
        <text>Hydrolysis of terminal non-reducing beta-D-fructofuranoside residues in beta-D-fructofuranosides.</text>
        <dbReference type="EC" id="3.2.1.26"/>
    </reaction>
</comment>
<evidence type="ECO:0000256" key="5">
    <source>
        <dbReference type="ARBA" id="ARBA00023277"/>
    </source>
</evidence>
<dbReference type="EMBL" id="DF820464">
    <property type="protein sequence ID" value="GAK56251.1"/>
    <property type="molecule type" value="Genomic_DNA"/>
</dbReference>
<dbReference type="AlphaFoldDB" id="A0A081BV96"/>
<comment type="similarity">
    <text evidence="2">Belongs to the glycosyl hydrolase 100 family.</text>
</comment>
<gene>
    <name evidence="7" type="ORF">U27_03213</name>
</gene>
<reference evidence="7" key="1">
    <citation type="journal article" date="2015" name="PeerJ">
        <title>First genomic representation of candidate bacterial phylum KSB3 points to enhanced environmental sensing as a trigger of wastewater bulking.</title>
        <authorList>
            <person name="Sekiguchi Y."/>
            <person name="Ohashi A."/>
            <person name="Parks D.H."/>
            <person name="Yamauchi T."/>
            <person name="Tyson G.W."/>
            <person name="Hugenholtz P."/>
        </authorList>
    </citation>
    <scope>NUCLEOTIDE SEQUENCE [LARGE SCALE GENOMIC DNA]</scope>
</reference>
<accession>A0A081BV96</accession>
<dbReference type="GO" id="GO:0033926">
    <property type="term" value="F:endo-alpha-N-acetylgalactosaminidase activity"/>
    <property type="evidence" value="ECO:0007669"/>
    <property type="project" value="InterPro"/>
</dbReference>
<dbReference type="Gene3D" id="1.50.10.10">
    <property type="match status" value="1"/>
</dbReference>
<evidence type="ECO:0000256" key="1">
    <source>
        <dbReference type="ARBA" id="ARBA00000094"/>
    </source>
</evidence>